<feature type="region of interest" description="Disordered" evidence="1">
    <location>
        <begin position="92"/>
        <end position="167"/>
    </location>
</feature>
<dbReference type="EMBL" id="KZ989321">
    <property type="protein sequence ID" value="RKP26844.1"/>
    <property type="molecule type" value="Genomic_DNA"/>
</dbReference>
<reference evidence="3" key="1">
    <citation type="journal article" date="2018" name="Nat. Microbiol.">
        <title>Leveraging single-cell genomics to expand the fungal tree of life.</title>
        <authorList>
            <person name="Ahrendt S.R."/>
            <person name="Quandt C.A."/>
            <person name="Ciobanu D."/>
            <person name="Clum A."/>
            <person name="Salamov A."/>
            <person name="Andreopoulos B."/>
            <person name="Cheng J.F."/>
            <person name="Woyke T."/>
            <person name="Pelin A."/>
            <person name="Henrissat B."/>
            <person name="Reynolds N.K."/>
            <person name="Benny G.L."/>
            <person name="Smith M.E."/>
            <person name="James T.Y."/>
            <person name="Grigoriev I.V."/>
        </authorList>
    </citation>
    <scope>NUCLEOTIDE SEQUENCE [LARGE SCALE GENOMIC DNA]</scope>
    <source>
        <strain evidence="3">Benny S71-1</strain>
    </source>
</reference>
<feature type="region of interest" description="Disordered" evidence="1">
    <location>
        <begin position="320"/>
        <end position="350"/>
    </location>
</feature>
<dbReference type="AlphaFoldDB" id="A0A4P9Z2V7"/>
<dbReference type="SUPFAM" id="SSF49313">
    <property type="entry name" value="Cadherin-like"/>
    <property type="match status" value="1"/>
</dbReference>
<organism evidence="2 3">
    <name type="scientific">Syncephalis pseudoplumigaleata</name>
    <dbReference type="NCBI Taxonomy" id="1712513"/>
    <lineage>
        <taxon>Eukaryota</taxon>
        <taxon>Fungi</taxon>
        <taxon>Fungi incertae sedis</taxon>
        <taxon>Zoopagomycota</taxon>
        <taxon>Zoopagomycotina</taxon>
        <taxon>Zoopagomycetes</taxon>
        <taxon>Zoopagales</taxon>
        <taxon>Piptocephalidaceae</taxon>
        <taxon>Syncephalis</taxon>
    </lineage>
</organism>
<evidence type="ECO:0000313" key="3">
    <source>
        <dbReference type="Proteomes" id="UP000278143"/>
    </source>
</evidence>
<keyword evidence="3" id="KW-1185">Reference proteome</keyword>
<feature type="region of interest" description="Disordered" evidence="1">
    <location>
        <begin position="182"/>
        <end position="206"/>
    </location>
</feature>
<feature type="compositionally biased region" description="Low complexity" evidence="1">
    <location>
        <begin position="320"/>
        <end position="345"/>
    </location>
</feature>
<sequence length="639" mass="69285">MKLLELFESVIINAQEAKDYFERGAETEAFHRLHEIAKTIELLDDFKAKYAALISSSNLPMAPSASSAMTANARAISASSSSMAGQLAGHDAVANGSMRPSPMLSYQPATHADPRTLLSPMTTGTSAGAAMVSTPAHSTGFMPNGSGAGTLHTPPALPPASPMMSVHSQNGMLLPSLHSLNSEEAKTPTAARADRKRSTPKQESLVKYRKTIGASNGKNASHPSHYHHHPHHQPIAPAIHTNSFSNGLFSVHATASSTHGHWRHPTYHVTVAFAQEAALIENGLMLPSPTQSLSGTGFIPMSSTGGASTSPTTAAATTSATATATTVSSASTTTTTTTSSSSGTGDNSELDPRLVAQMDRIFFDFLQNLCSNYRWLTPWPVPPVNATDSRGDPIHQTLMAKKMHKMDQSTDFRPFKFRIQAFSNAYMEALARQGYDQSILPTRKVKQYLWRQKCISRFNEEGRKSKSKGNHVWNIEAKKLPSGGWVFREFARRIIGNPPREAYIGLRYTYAPRIWDPQMQAPKAVFHSPWLPDWLHWENNQLTGIPTETSASCDITMVATYYHGSTVYKLEKTFYIEVARLDQVELPVDVQQSLSNFQLPSVAGISGDLPASMSAAELASAAAGMQADSLANAISANMQ</sequence>
<gene>
    <name evidence="2" type="ORF">SYNPS1DRAFT_27474</name>
</gene>
<evidence type="ECO:0000313" key="2">
    <source>
        <dbReference type="EMBL" id="RKP26844.1"/>
    </source>
</evidence>
<dbReference type="OrthoDB" id="5593376at2759"/>
<dbReference type="Proteomes" id="UP000278143">
    <property type="component" value="Unassembled WGS sequence"/>
</dbReference>
<dbReference type="GO" id="GO:0005509">
    <property type="term" value="F:calcium ion binding"/>
    <property type="evidence" value="ECO:0007669"/>
    <property type="project" value="InterPro"/>
</dbReference>
<evidence type="ECO:0000256" key="1">
    <source>
        <dbReference type="SAM" id="MobiDB-lite"/>
    </source>
</evidence>
<protein>
    <submittedName>
        <fullName evidence="2">Uncharacterized protein</fullName>
    </submittedName>
</protein>
<proteinExistence type="predicted"/>
<name>A0A4P9Z2V7_9FUNG</name>
<accession>A0A4P9Z2V7</accession>
<dbReference type="GO" id="GO:0016020">
    <property type="term" value="C:membrane"/>
    <property type="evidence" value="ECO:0007669"/>
    <property type="project" value="InterPro"/>
</dbReference>
<dbReference type="InterPro" id="IPR015919">
    <property type="entry name" value="Cadherin-like_sf"/>
</dbReference>
<feature type="compositionally biased region" description="Basic and acidic residues" evidence="1">
    <location>
        <begin position="182"/>
        <end position="197"/>
    </location>
</feature>